<feature type="transmembrane region" description="Helical" evidence="5">
    <location>
        <begin position="220"/>
        <end position="239"/>
    </location>
</feature>
<dbReference type="AlphaFoldDB" id="A0A2L2YNP7"/>
<evidence type="ECO:0000259" key="6">
    <source>
        <dbReference type="PROSITE" id="PS50850"/>
    </source>
</evidence>
<dbReference type="InterPro" id="IPR036259">
    <property type="entry name" value="MFS_trans_sf"/>
</dbReference>
<dbReference type="CDD" id="cd17317">
    <property type="entry name" value="MFS_SLC22"/>
    <property type="match status" value="1"/>
</dbReference>
<feature type="transmembrane region" description="Helical" evidence="5">
    <location>
        <begin position="195"/>
        <end position="213"/>
    </location>
</feature>
<dbReference type="InterPro" id="IPR020846">
    <property type="entry name" value="MFS_dom"/>
</dbReference>
<comment type="subcellular location">
    <subcellularLocation>
        <location evidence="1">Membrane</location>
        <topology evidence="1">Multi-pass membrane protein</topology>
    </subcellularLocation>
</comment>
<keyword evidence="2 5" id="KW-0812">Transmembrane</keyword>
<organism evidence="7">
    <name type="scientific">Parasteatoda tepidariorum</name>
    <name type="common">Common house spider</name>
    <name type="synonym">Achaearanea tepidariorum</name>
    <dbReference type="NCBI Taxonomy" id="114398"/>
    <lineage>
        <taxon>Eukaryota</taxon>
        <taxon>Metazoa</taxon>
        <taxon>Ecdysozoa</taxon>
        <taxon>Arthropoda</taxon>
        <taxon>Chelicerata</taxon>
        <taxon>Arachnida</taxon>
        <taxon>Araneae</taxon>
        <taxon>Araneomorphae</taxon>
        <taxon>Entelegynae</taxon>
        <taxon>Araneoidea</taxon>
        <taxon>Theridiidae</taxon>
        <taxon>Parasteatoda</taxon>
    </lineage>
</organism>
<reference evidence="7" key="1">
    <citation type="journal article" date="2016" name="Mol. Ecol. Resour.">
        <title>Evaluation of the impact of RNA preservation methods of spiders for de novo transcriptome assembly.</title>
        <authorList>
            <person name="Kono N."/>
            <person name="Nakamura H."/>
            <person name="Ito Y."/>
            <person name="Tomita M."/>
            <person name="Arakawa K."/>
        </authorList>
    </citation>
    <scope>NUCLEOTIDE SEQUENCE</scope>
    <source>
        <tissue evidence="7">Whole body</tissue>
    </source>
</reference>
<dbReference type="EMBL" id="IAAA01033242">
    <property type="protein sequence ID" value="LAA09692.1"/>
    <property type="molecule type" value="mRNA"/>
</dbReference>
<dbReference type="GO" id="GO:0016020">
    <property type="term" value="C:membrane"/>
    <property type="evidence" value="ECO:0007669"/>
    <property type="project" value="UniProtKB-SubCell"/>
</dbReference>
<protein>
    <submittedName>
        <fullName evidence="7">Organic cation transporter 1</fullName>
    </submittedName>
</protein>
<feature type="transmembrane region" description="Helical" evidence="5">
    <location>
        <begin position="20"/>
        <end position="43"/>
    </location>
</feature>
<feature type="transmembrane region" description="Helical" evidence="5">
    <location>
        <begin position="339"/>
        <end position="356"/>
    </location>
</feature>
<feature type="transmembrane region" description="Helical" evidence="5">
    <location>
        <begin position="245"/>
        <end position="263"/>
    </location>
</feature>
<accession>A0A2L2YNP7</accession>
<name>A0A2L2YNP7_PARTP</name>
<dbReference type="SUPFAM" id="SSF103473">
    <property type="entry name" value="MFS general substrate transporter"/>
    <property type="match status" value="1"/>
</dbReference>
<dbReference type="OrthoDB" id="6431692at2759"/>
<evidence type="ECO:0000256" key="4">
    <source>
        <dbReference type="ARBA" id="ARBA00023136"/>
    </source>
</evidence>
<evidence type="ECO:0000256" key="1">
    <source>
        <dbReference type="ARBA" id="ARBA00004141"/>
    </source>
</evidence>
<evidence type="ECO:0000256" key="3">
    <source>
        <dbReference type="ARBA" id="ARBA00022989"/>
    </source>
</evidence>
<keyword evidence="4 5" id="KW-0472">Membrane</keyword>
<dbReference type="GO" id="GO:0022857">
    <property type="term" value="F:transmembrane transporter activity"/>
    <property type="evidence" value="ECO:0007669"/>
    <property type="project" value="InterPro"/>
</dbReference>
<sequence length="571" mass="64573">MDFEDILLDVGDYGKYQQSLIRYFLIPAALLLPWVSMNIFFMVSVPDHWCNVPELVSSNLSISDQRSLISPPGDKCHMYNLNFTDFLDNGSYVIPENTTTSPCNQGWQYDNTNWDTTASTKWNLVCEDDHYYSFVLSMFNVGSIVGTPIYGMLADKIGRKIAFFIVMFVTAVTSISSVLMNDFIAFLVIKTINGTLMPCAFQLPYIIILEIVGPEMRTRMNGLVNCSWSVGLCLLSLIAYFSRSWIILGLVTSSVTLLFALYWKFLPESPRWLVSQERYEEATDIMMQIAEKNGKTQDRTALTQKLQVIGEKLKHEIIVDGVQNSAVDLIRYPQMRKKFIIITVCWTTNIMAYYGLQINVANLAGNEFVNFFLLSLVEAPGYITCWVFMDKFGRRWCAVVGFLLIGFSCMIPLIDLPYVDVVCSMIGKYFAAGTFMATYQQSSELYPTVVRSLGMGMSSTLASIVTLIVPYVIYLSIYGKAIPFVIIGLCCILCGLLASFLPETLNENLPQSIYEAEEFGRSQKFFSWNRRRSSVSKERRASLGLKSKNIYTVSNDTKNQDSNEKTLSDSC</sequence>
<feature type="transmembrane region" description="Helical" evidence="5">
    <location>
        <begin position="453"/>
        <end position="474"/>
    </location>
</feature>
<dbReference type="EMBL" id="IAAA01033241">
    <property type="protein sequence ID" value="LAA09689.1"/>
    <property type="molecule type" value="mRNA"/>
</dbReference>
<keyword evidence="3 5" id="KW-1133">Transmembrane helix</keyword>
<feature type="transmembrane region" description="Helical" evidence="5">
    <location>
        <begin position="396"/>
        <end position="414"/>
    </location>
</feature>
<evidence type="ECO:0000256" key="5">
    <source>
        <dbReference type="SAM" id="Phobius"/>
    </source>
</evidence>
<dbReference type="PANTHER" id="PTHR24064">
    <property type="entry name" value="SOLUTE CARRIER FAMILY 22 MEMBER"/>
    <property type="match status" value="1"/>
</dbReference>
<evidence type="ECO:0000313" key="7">
    <source>
        <dbReference type="EMBL" id="LAA09689.1"/>
    </source>
</evidence>
<proteinExistence type="evidence at transcript level"/>
<feature type="transmembrane region" description="Helical" evidence="5">
    <location>
        <begin position="481"/>
        <end position="501"/>
    </location>
</feature>
<dbReference type="Pfam" id="PF00083">
    <property type="entry name" value="Sugar_tr"/>
    <property type="match status" value="1"/>
</dbReference>
<evidence type="ECO:0000256" key="2">
    <source>
        <dbReference type="ARBA" id="ARBA00022692"/>
    </source>
</evidence>
<dbReference type="PROSITE" id="PS50850">
    <property type="entry name" value="MFS"/>
    <property type="match status" value="1"/>
</dbReference>
<feature type="domain" description="Major facilitator superfamily (MFS) profile" evidence="6">
    <location>
        <begin position="77"/>
        <end position="506"/>
    </location>
</feature>
<feature type="transmembrane region" description="Helical" evidence="5">
    <location>
        <begin position="131"/>
        <end position="150"/>
    </location>
</feature>
<feature type="transmembrane region" description="Helical" evidence="5">
    <location>
        <begin position="368"/>
        <end position="389"/>
    </location>
</feature>
<dbReference type="Gene3D" id="1.20.1250.20">
    <property type="entry name" value="MFS general substrate transporter like domains"/>
    <property type="match status" value="1"/>
</dbReference>
<dbReference type="InterPro" id="IPR005828">
    <property type="entry name" value="MFS_sugar_transport-like"/>
</dbReference>
<feature type="transmembrane region" description="Helical" evidence="5">
    <location>
        <begin position="162"/>
        <end position="189"/>
    </location>
</feature>